<dbReference type="EMBL" id="JWJG01000028">
    <property type="protein sequence ID" value="KIF82070.1"/>
    <property type="molecule type" value="Genomic_DNA"/>
</dbReference>
<dbReference type="SUPFAM" id="SSF56801">
    <property type="entry name" value="Acetyl-CoA synthetase-like"/>
    <property type="match status" value="1"/>
</dbReference>
<dbReference type="AlphaFoldDB" id="A0A0C2BLE0"/>
<comment type="similarity">
    <text evidence="1">Belongs to the ATP-dependent AMP-binding enzyme family.</text>
</comment>
<dbReference type="STRING" id="709839.TSA66_16715"/>
<sequence>MTQAAHPAASMSRIHDAFQAWTTAHGDKVALADAQRSLTYGELDEVVEAVAQRLRDAGVRAGDRVLLVAENSVALGVCILAVSRLDAWSATVNARLSEREIDNFLSHSGARRALYFSAVSPQAGAHGRQRGAVTVDWPGIGDLMLGPLNEQALPEPVEADGAKQVAAMVYTSGTTGAPKAVMLTHANLLFVAANSCRMRRITPDDVIYGVLPLSHVYGLSSLLAAALLGGATLRLVARYQPDALAHALAHDGISVMHGAPAMYAKLLEWSESTGTPLRAPALRVAQSGGAPLTMPLKQAFEKTFGLTLHNGYGMTEASPSICQTRMDAPRADCSVGQVIPGVDVRLNGAETGKDGTGELWVRGPNVMKGYYRAPELTAETITPDGWLRTGDLARIDPDGAVSIVGRSKELIIRSGFNVYPIEVEQVLNAYPGVVQSAVVGREVEGNEEVVAFIEPSQDASIDLGALQAWLRDNLSPYKIPSEIVVLDHLPSAATGKVLKKELQLQAAQRRAAGKIQP</sequence>
<proteinExistence type="inferred from homology"/>
<dbReference type="PROSITE" id="PS00455">
    <property type="entry name" value="AMP_BINDING"/>
    <property type="match status" value="1"/>
</dbReference>
<accession>A0A0C2BLE0</accession>
<dbReference type="GO" id="GO:0031956">
    <property type="term" value="F:medium-chain fatty acid-CoA ligase activity"/>
    <property type="evidence" value="ECO:0007669"/>
    <property type="project" value="TreeGrafter"/>
</dbReference>
<dbReference type="InterPro" id="IPR045851">
    <property type="entry name" value="AMP-bd_C_sf"/>
</dbReference>
<evidence type="ECO:0000259" key="4">
    <source>
        <dbReference type="Pfam" id="PF13193"/>
    </source>
</evidence>
<dbReference type="RefSeq" id="WP_040040744.1">
    <property type="nucleotide sequence ID" value="NZ_JWJG01000028.1"/>
</dbReference>
<gene>
    <name evidence="5" type="ORF">TSA66_16715</name>
</gene>
<dbReference type="InterPro" id="IPR042099">
    <property type="entry name" value="ANL_N_sf"/>
</dbReference>
<evidence type="ECO:0000313" key="6">
    <source>
        <dbReference type="Proteomes" id="UP000031572"/>
    </source>
</evidence>
<dbReference type="Pfam" id="PF13193">
    <property type="entry name" value="AMP-binding_C"/>
    <property type="match status" value="1"/>
</dbReference>
<dbReference type="Pfam" id="PF00501">
    <property type="entry name" value="AMP-binding"/>
    <property type="match status" value="1"/>
</dbReference>
<dbReference type="InterPro" id="IPR000873">
    <property type="entry name" value="AMP-dep_synth/lig_dom"/>
</dbReference>
<reference evidence="5 6" key="1">
    <citation type="submission" date="2014-12" db="EMBL/GenBank/DDBJ databases">
        <title>Denitrispirillum autotrophicum gen. nov., sp. nov., Denitrifying, Facultatively Autotrophic Bacteria Isolated from Rice Paddy Soil.</title>
        <authorList>
            <person name="Ishii S."/>
            <person name="Ashida N."/>
            <person name="Ohno H."/>
            <person name="Otsuka S."/>
            <person name="Yokota A."/>
            <person name="Senoo K."/>
        </authorList>
    </citation>
    <scope>NUCLEOTIDE SEQUENCE [LARGE SCALE GENOMIC DNA]</scope>
    <source>
        <strain evidence="5 6">TSA66</strain>
    </source>
</reference>
<evidence type="ECO:0000256" key="1">
    <source>
        <dbReference type="ARBA" id="ARBA00006432"/>
    </source>
</evidence>
<evidence type="ECO:0000313" key="5">
    <source>
        <dbReference type="EMBL" id="KIF82070.1"/>
    </source>
</evidence>
<keyword evidence="6" id="KW-1185">Reference proteome</keyword>
<name>A0A0C2BLE0_9BURK</name>
<evidence type="ECO:0000256" key="2">
    <source>
        <dbReference type="ARBA" id="ARBA00022598"/>
    </source>
</evidence>
<feature type="domain" description="AMP-dependent synthetase/ligase" evidence="3">
    <location>
        <begin position="18"/>
        <end position="371"/>
    </location>
</feature>
<dbReference type="InterPro" id="IPR025110">
    <property type="entry name" value="AMP-bd_C"/>
</dbReference>
<organism evidence="5 6">
    <name type="scientific">Noviherbaspirillum autotrophicum</name>
    <dbReference type="NCBI Taxonomy" id="709839"/>
    <lineage>
        <taxon>Bacteria</taxon>
        <taxon>Pseudomonadati</taxon>
        <taxon>Pseudomonadota</taxon>
        <taxon>Betaproteobacteria</taxon>
        <taxon>Burkholderiales</taxon>
        <taxon>Oxalobacteraceae</taxon>
        <taxon>Noviherbaspirillum</taxon>
    </lineage>
</organism>
<dbReference type="InterPro" id="IPR020845">
    <property type="entry name" value="AMP-binding_CS"/>
</dbReference>
<protein>
    <submittedName>
        <fullName evidence="5">Long-chain fatty acid--CoA ligase</fullName>
    </submittedName>
</protein>
<dbReference type="GO" id="GO:0006631">
    <property type="term" value="P:fatty acid metabolic process"/>
    <property type="evidence" value="ECO:0007669"/>
    <property type="project" value="TreeGrafter"/>
</dbReference>
<keyword evidence="2 5" id="KW-0436">Ligase</keyword>
<dbReference type="Gene3D" id="3.30.300.30">
    <property type="match status" value="1"/>
</dbReference>
<dbReference type="Gene3D" id="3.40.50.12780">
    <property type="entry name" value="N-terminal domain of ligase-like"/>
    <property type="match status" value="1"/>
</dbReference>
<comment type="caution">
    <text evidence="5">The sequence shown here is derived from an EMBL/GenBank/DDBJ whole genome shotgun (WGS) entry which is preliminary data.</text>
</comment>
<dbReference type="PANTHER" id="PTHR43201:SF5">
    <property type="entry name" value="MEDIUM-CHAIN ACYL-COA LIGASE ACSF2, MITOCHONDRIAL"/>
    <property type="match status" value="1"/>
</dbReference>
<dbReference type="Proteomes" id="UP000031572">
    <property type="component" value="Unassembled WGS sequence"/>
</dbReference>
<dbReference type="PANTHER" id="PTHR43201">
    <property type="entry name" value="ACYL-COA SYNTHETASE"/>
    <property type="match status" value="1"/>
</dbReference>
<feature type="domain" description="AMP-binding enzyme C-terminal" evidence="4">
    <location>
        <begin position="422"/>
        <end position="496"/>
    </location>
</feature>
<evidence type="ECO:0000259" key="3">
    <source>
        <dbReference type="Pfam" id="PF00501"/>
    </source>
</evidence>